<dbReference type="PANTHER" id="PTHR13096">
    <property type="entry name" value="MINA53 MYC INDUCED NUCLEAR ANTIGEN"/>
    <property type="match status" value="1"/>
</dbReference>
<evidence type="ECO:0000259" key="4">
    <source>
        <dbReference type="PROSITE" id="PS51184"/>
    </source>
</evidence>
<feature type="domain" description="JmjC" evidence="4">
    <location>
        <begin position="100"/>
        <end position="247"/>
    </location>
</feature>
<dbReference type="EMBL" id="CP042582">
    <property type="protein sequence ID" value="QEX21594.1"/>
    <property type="molecule type" value="Genomic_DNA"/>
</dbReference>
<keyword evidence="3" id="KW-0408">Iron</keyword>
<dbReference type="GO" id="GO:0051864">
    <property type="term" value="F:histone H3K36 demethylase activity"/>
    <property type="evidence" value="ECO:0007669"/>
    <property type="project" value="TreeGrafter"/>
</dbReference>
<dbReference type="SMART" id="SM00558">
    <property type="entry name" value="JmjC"/>
    <property type="match status" value="1"/>
</dbReference>
<reference evidence="5 6" key="1">
    <citation type="submission" date="2019-08" db="EMBL/GenBank/DDBJ databases">
        <title>Hyperibacter terrae gen. nov., sp. nov. and Hyperibacter viscosus sp. nov., two new members in the family Rhodospirillaceae isolated from the rhizosphere of Hypericum perforatum.</title>
        <authorList>
            <person name="Noviana Z."/>
        </authorList>
    </citation>
    <scope>NUCLEOTIDE SEQUENCE [LARGE SCALE GENOMIC DNA]</scope>
    <source>
        <strain evidence="5 6">R5959</strain>
    </source>
</reference>
<dbReference type="Pfam" id="PF08007">
    <property type="entry name" value="JmjC_2"/>
    <property type="match status" value="1"/>
</dbReference>
<dbReference type="InterPro" id="IPR039994">
    <property type="entry name" value="NO66-like"/>
</dbReference>
<protein>
    <recommendedName>
        <fullName evidence="4">JmjC domain-containing protein</fullName>
    </recommendedName>
</protein>
<evidence type="ECO:0000256" key="2">
    <source>
        <dbReference type="ARBA" id="ARBA00022723"/>
    </source>
</evidence>
<dbReference type="AlphaFoldDB" id="A0A5J6MWQ1"/>
<dbReference type="GO" id="GO:0032453">
    <property type="term" value="F:histone H3K4 demethylase activity"/>
    <property type="evidence" value="ECO:0007669"/>
    <property type="project" value="TreeGrafter"/>
</dbReference>
<dbReference type="GO" id="GO:0046872">
    <property type="term" value="F:metal ion binding"/>
    <property type="evidence" value="ECO:0007669"/>
    <property type="project" value="UniProtKB-KW"/>
</dbReference>
<dbReference type="Gene3D" id="2.60.120.650">
    <property type="entry name" value="Cupin"/>
    <property type="match status" value="1"/>
</dbReference>
<keyword evidence="6" id="KW-1185">Reference proteome</keyword>
<dbReference type="InterPro" id="IPR003347">
    <property type="entry name" value="JmjC_dom"/>
</dbReference>
<proteinExistence type="predicted"/>
<evidence type="ECO:0000313" key="5">
    <source>
        <dbReference type="EMBL" id="QEX21594.1"/>
    </source>
</evidence>
<name>A0A5J6MWQ1_9PROT</name>
<evidence type="ECO:0000256" key="3">
    <source>
        <dbReference type="ARBA" id="ARBA00023004"/>
    </source>
</evidence>
<gene>
    <name evidence="5" type="ORF">FRZ61_15230</name>
</gene>
<dbReference type="PANTHER" id="PTHR13096:SF9">
    <property type="entry name" value="BIFUNCTIONAL LYSINE-SPECIFIC DEMETHYLASE AND HISTIDYL-HYDROXYLASE"/>
    <property type="match status" value="1"/>
</dbReference>
<comment type="cofactor">
    <cofactor evidence="1">
        <name>Fe(2+)</name>
        <dbReference type="ChEBI" id="CHEBI:29033"/>
    </cofactor>
</comment>
<dbReference type="SUPFAM" id="SSF51197">
    <property type="entry name" value="Clavaminate synthase-like"/>
    <property type="match status" value="1"/>
</dbReference>
<dbReference type="Proteomes" id="UP000325797">
    <property type="component" value="Chromosome"/>
</dbReference>
<accession>A0A5J6MWQ1</accession>
<evidence type="ECO:0000313" key="6">
    <source>
        <dbReference type="Proteomes" id="UP000325797"/>
    </source>
</evidence>
<sequence length="413" mass="46045">MLAFGDLLRPIGDDAFFAEYHRQKPLYVKGGASGLPELMTWSTLNRLLGLSSYWTRHSLHLMLDRVPVATEDYCREVPGPGGVAVQADPAKVQAWIDRGASVILNSIDSLTPELQAIAGTLEEALGGYVQANLYCSFGGHQAFSSHFDTHDVFAIQTEGEKTWRIYEGRVAHPISHAMIKEPDADFRRRNQGEVAMEVTMGPGDLLYIPRGQYHEALATSAACIHVSFGVVPLRGLDLLQLLEKHYLADPLFREELPAPGAADGAEALTLYLSRLSDRMTALLREPEVLADLAQAQRNHRGVRGFYDLPRRRSSQTYRLVAGNLRVRQQDRGFILTDSRQGAPLPPGTQRFMDWILTKRQFTRAQIDAEFRELSAEQRSALLGQLETMRVIEMVGAPTGAIRPASPRERAYPR</sequence>
<dbReference type="PROSITE" id="PS51184">
    <property type="entry name" value="JMJC"/>
    <property type="match status" value="1"/>
</dbReference>
<organism evidence="5 6">
    <name type="scientific">Hypericibacter adhaerens</name>
    <dbReference type="NCBI Taxonomy" id="2602016"/>
    <lineage>
        <taxon>Bacteria</taxon>
        <taxon>Pseudomonadati</taxon>
        <taxon>Pseudomonadota</taxon>
        <taxon>Alphaproteobacteria</taxon>
        <taxon>Rhodospirillales</taxon>
        <taxon>Dongiaceae</taxon>
        <taxon>Hypericibacter</taxon>
    </lineage>
</organism>
<keyword evidence="2" id="KW-0479">Metal-binding</keyword>
<evidence type="ECO:0000256" key="1">
    <source>
        <dbReference type="ARBA" id="ARBA00001954"/>
    </source>
</evidence>
<dbReference type="KEGG" id="hadh:FRZ61_15230"/>